<dbReference type="EMBL" id="UINC01073915">
    <property type="protein sequence ID" value="SVC10654.1"/>
    <property type="molecule type" value="Genomic_DNA"/>
</dbReference>
<protein>
    <submittedName>
        <fullName evidence="1">Uncharacterized protein</fullName>
    </submittedName>
</protein>
<dbReference type="AlphaFoldDB" id="A0A382JEB8"/>
<organism evidence="1">
    <name type="scientific">marine metagenome</name>
    <dbReference type="NCBI Taxonomy" id="408172"/>
    <lineage>
        <taxon>unclassified sequences</taxon>
        <taxon>metagenomes</taxon>
        <taxon>ecological metagenomes</taxon>
    </lineage>
</organism>
<evidence type="ECO:0000313" key="1">
    <source>
        <dbReference type="EMBL" id="SVC10654.1"/>
    </source>
</evidence>
<sequence>MKSLFQVSSKLTFSRYGILLFFLASGQYGVTSPEATHDHGESAAEIMPTHAAEVENEVNIQSIEDFQRKLEKLIKQTYSASQFFFCCDLMRLYIGRFPENDKNDLYLSDLQDVKSKLLARGRDNLAKANSADQRLVDFSLRRAKSDQPGVSRSQ</sequence>
<feature type="non-terminal residue" evidence="1">
    <location>
        <position position="154"/>
    </location>
</feature>
<gene>
    <name evidence="1" type="ORF">METZ01_LOCUS263508</name>
</gene>
<reference evidence="1" key="1">
    <citation type="submission" date="2018-05" db="EMBL/GenBank/DDBJ databases">
        <authorList>
            <person name="Lanie J.A."/>
            <person name="Ng W.-L."/>
            <person name="Kazmierczak K.M."/>
            <person name="Andrzejewski T.M."/>
            <person name="Davidsen T.M."/>
            <person name="Wayne K.J."/>
            <person name="Tettelin H."/>
            <person name="Glass J.I."/>
            <person name="Rusch D."/>
            <person name="Podicherti R."/>
            <person name="Tsui H.-C.T."/>
            <person name="Winkler M.E."/>
        </authorList>
    </citation>
    <scope>NUCLEOTIDE SEQUENCE</scope>
</reference>
<proteinExistence type="predicted"/>
<accession>A0A382JEB8</accession>
<name>A0A382JEB8_9ZZZZ</name>